<comment type="caution">
    <text evidence="9">The sequence shown here is derived from an EMBL/GenBank/DDBJ whole genome shotgun (WGS) entry which is preliminary data.</text>
</comment>
<evidence type="ECO:0000256" key="5">
    <source>
        <dbReference type="PROSITE-ProRule" id="PRU01240"/>
    </source>
</evidence>
<feature type="domain" description="Peptidase C-terminal archaeal/bacterial" evidence="7">
    <location>
        <begin position="530"/>
        <end position="602"/>
    </location>
</feature>
<feature type="active site" description="Charge relay system" evidence="5">
    <location>
        <position position="282"/>
    </location>
</feature>
<dbReference type="SUPFAM" id="SSF52743">
    <property type="entry name" value="Subtilisin-like"/>
    <property type="match status" value="1"/>
</dbReference>
<evidence type="ECO:0000259" key="6">
    <source>
        <dbReference type="Pfam" id="PF00082"/>
    </source>
</evidence>
<dbReference type="Pfam" id="PF22148">
    <property type="entry name" value="Fervidolysin_NPro-like"/>
    <property type="match status" value="1"/>
</dbReference>
<dbReference type="InterPro" id="IPR000209">
    <property type="entry name" value="Peptidase_S8/S53_dom"/>
</dbReference>
<keyword evidence="4 5" id="KW-0720">Serine protease</keyword>
<dbReference type="PANTHER" id="PTHR43399">
    <property type="entry name" value="SUBTILISIN-RELATED"/>
    <property type="match status" value="1"/>
</dbReference>
<dbReference type="Proteomes" id="UP000094580">
    <property type="component" value="Unassembled WGS sequence"/>
</dbReference>
<feature type="active site" description="Charge relay system" evidence="5">
    <location>
        <position position="448"/>
    </location>
</feature>
<feature type="domain" description="Fervidolysin-like N-terminal prodomain" evidence="8">
    <location>
        <begin position="92"/>
        <end position="165"/>
    </location>
</feature>
<dbReference type="Gene3D" id="3.40.50.200">
    <property type="entry name" value="Peptidase S8/S53 domain"/>
    <property type="match status" value="1"/>
</dbReference>
<evidence type="ECO:0000256" key="2">
    <source>
        <dbReference type="ARBA" id="ARBA00022670"/>
    </source>
</evidence>
<dbReference type="InterPro" id="IPR023828">
    <property type="entry name" value="Peptidase_S8_Ser-AS"/>
</dbReference>
<evidence type="ECO:0000256" key="3">
    <source>
        <dbReference type="ARBA" id="ARBA00022801"/>
    </source>
</evidence>
<dbReference type="RefSeq" id="WP_069035370.1">
    <property type="nucleotide sequence ID" value="NZ_MDKC01000036.1"/>
</dbReference>
<evidence type="ECO:0000259" key="7">
    <source>
        <dbReference type="Pfam" id="PF04151"/>
    </source>
</evidence>
<evidence type="ECO:0000256" key="4">
    <source>
        <dbReference type="ARBA" id="ARBA00022825"/>
    </source>
</evidence>
<protein>
    <submittedName>
        <fullName evidence="9">Uncharacterized protein</fullName>
    </submittedName>
</protein>
<proteinExistence type="inferred from homology"/>
<dbReference type="InterPro" id="IPR036852">
    <property type="entry name" value="Peptidase_S8/S53_dom_sf"/>
</dbReference>
<dbReference type="Gene3D" id="2.60.120.260">
    <property type="entry name" value="Galactose-binding domain-like"/>
    <property type="match status" value="1"/>
</dbReference>
<dbReference type="EMBL" id="MDKC01000036">
    <property type="protein sequence ID" value="ODG90041.1"/>
    <property type="molecule type" value="Genomic_DNA"/>
</dbReference>
<evidence type="ECO:0000313" key="10">
    <source>
        <dbReference type="Proteomes" id="UP000094580"/>
    </source>
</evidence>
<feature type="active site" description="Charge relay system" evidence="5">
    <location>
        <position position="223"/>
    </location>
</feature>
<dbReference type="PRINTS" id="PR00723">
    <property type="entry name" value="SUBTILISIN"/>
</dbReference>
<reference evidence="9 10" key="1">
    <citation type="submission" date="2016-07" db="EMBL/GenBank/DDBJ databases">
        <authorList>
            <person name="Townsley L."/>
            <person name="Shank E.A."/>
        </authorList>
    </citation>
    <scope>NUCLEOTIDE SEQUENCE [LARGE SCALE GENOMIC DNA]</scope>
    <source>
        <strain evidence="9 10">CH01</strain>
    </source>
</reference>
<comment type="similarity">
    <text evidence="1 5">Belongs to the peptidase S8 family.</text>
</comment>
<dbReference type="PROSITE" id="PS51892">
    <property type="entry name" value="SUBTILASE"/>
    <property type="match status" value="1"/>
</dbReference>
<keyword evidence="10" id="KW-1185">Reference proteome</keyword>
<keyword evidence="3 5" id="KW-0378">Hydrolase</keyword>
<evidence type="ECO:0000259" key="8">
    <source>
        <dbReference type="Pfam" id="PF22148"/>
    </source>
</evidence>
<keyword evidence="2 5" id="KW-0645">Protease</keyword>
<organism evidence="9 10">
    <name type="scientific">Gottfriedia luciferensis</name>
    <dbReference type="NCBI Taxonomy" id="178774"/>
    <lineage>
        <taxon>Bacteria</taxon>
        <taxon>Bacillati</taxon>
        <taxon>Bacillota</taxon>
        <taxon>Bacilli</taxon>
        <taxon>Bacillales</taxon>
        <taxon>Bacillaceae</taxon>
        <taxon>Gottfriedia</taxon>
    </lineage>
</organism>
<dbReference type="InterPro" id="IPR015500">
    <property type="entry name" value="Peptidase_S8_subtilisin-rel"/>
</dbReference>
<feature type="domain" description="Peptidase S8/S53" evidence="6">
    <location>
        <begin position="216"/>
        <end position="486"/>
    </location>
</feature>
<sequence length="745" mass="78561">MKKILNGIMVVGLVTGLLSSLGPSKITAASSPRKSQVSSIKNVALNQPAKELTLSEKRSRIMNSLKLATPLPSSSKINKLSKEKQKSFMIEIQQSKKAYFNPNRLIIKLKAGTTKSFIQQSNILSVKNVATISKDTYIVHLKGNQDVKALITKLNSQANVEYAEPDYLRTTLTNDTNFSNLWGLKNTGQTIGGSVGVPGIDIGAEGAWAKSKGSTSLVVAVVDTGLDITQADLTSNIWSNSGEVANDGIDNDKNGYIDDKNGWDFFNYDKSVYDGYYDDSFHATHVAGTIAAKADNNLGVVGVAPNIKIMPLKFIDWYYGGYDSDAILAFDYAKAKGVKIYNNSWGGSGYSQSLYDAIKNNGGLFICAAGNDSLDNDSSSGRSYPASFDLTNILSVASINNKGGLSSFSNYGKTTVDLAAPGENILSALPTDWVAQGYSAYEYASGTSMATPHVTGAAALIASLNPSYSATTIKSTLMSSLKKLNSLNNITVTGGLLSANNALISDDDIPGVALSSTVSGSLNNSTDKDDVFRVTLKKGEKISLNLTGATGTDFDLYLYGSNATTVKINEDMVAHSEKAGSSTESITYTAPSAGTYYVDVYSYSGSGSYTLTSKQGVTAGTYENTSANIEYVGSWSTSTNSSASGGSFIIGNKSGTLANLVFNGTSIKLVATKNSSQGIVSIKIDGGTASEVNLHSVSSVYKSVVYTKTGLSNGRHTITVSCTGKAASGARKSSTQVNIDSFIVN</sequence>
<name>A0ABX2ZLD3_9BACI</name>
<accession>A0ABX2ZLD3</accession>
<dbReference type="Pfam" id="PF04151">
    <property type="entry name" value="PPC"/>
    <property type="match status" value="1"/>
</dbReference>
<dbReference type="CDD" id="cd07473">
    <property type="entry name" value="Peptidases_S8_Subtilisin_like"/>
    <property type="match status" value="1"/>
</dbReference>
<dbReference type="Pfam" id="PF00082">
    <property type="entry name" value="Peptidase_S8"/>
    <property type="match status" value="1"/>
</dbReference>
<dbReference type="InterPro" id="IPR054399">
    <property type="entry name" value="Fervidolysin-like_N_prodom"/>
</dbReference>
<dbReference type="SUPFAM" id="SSF89260">
    <property type="entry name" value="Collagen-binding domain"/>
    <property type="match status" value="1"/>
</dbReference>
<gene>
    <name evidence="9" type="ORF">BED47_14345</name>
</gene>
<dbReference type="InterPro" id="IPR007280">
    <property type="entry name" value="Peptidase_C_arc/bac"/>
</dbReference>
<dbReference type="PROSITE" id="PS00138">
    <property type="entry name" value="SUBTILASE_SER"/>
    <property type="match status" value="1"/>
</dbReference>
<dbReference type="InterPro" id="IPR034204">
    <property type="entry name" value="PfSUB1-like_cat_dom"/>
</dbReference>
<dbReference type="PANTHER" id="PTHR43399:SF4">
    <property type="entry name" value="CELL WALL-ASSOCIATED PROTEASE"/>
    <property type="match status" value="1"/>
</dbReference>
<dbReference type="Gene3D" id="2.60.120.380">
    <property type="match status" value="1"/>
</dbReference>
<evidence type="ECO:0000313" key="9">
    <source>
        <dbReference type="EMBL" id="ODG90041.1"/>
    </source>
</evidence>
<dbReference type="InterPro" id="IPR051048">
    <property type="entry name" value="Peptidase_S8/S53_subtilisin"/>
</dbReference>
<evidence type="ECO:0000256" key="1">
    <source>
        <dbReference type="ARBA" id="ARBA00011073"/>
    </source>
</evidence>